<sequence length="52" mass="5589">AARHAVLWAARPGERGDPHARVPDPALLRLRPEDVLAALGRLPERDAAMSAV</sequence>
<dbReference type="EMBL" id="CADCVO010000264">
    <property type="protein sequence ID" value="CAA9490029.1"/>
    <property type="molecule type" value="Genomic_DNA"/>
</dbReference>
<name>A0A6J4S5H5_9ACTN</name>
<evidence type="ECO:0000313" key="1">
    <source>
        <dbReference type="EMBL" id="CAA9490029.1"/>
    </source>
</evidence>
<organism evidence="1">
    <name type="scientific">uncultured Solirubrobacteraceae bacterium</name>
    <dbReference type="NCBI Taxonomy" id="1162706"/>
    <lineage>
        <taxon>Bacteria</taxon>
        <taxon>Bacillati</taxon>
        <taxon>Actinomycetota</taxon>
        <taxon>Thermoleophilia</taxon>
        <taxon>Solirubrobacterales</taxon>
        <taxon>Solirubrobacteraceae</taxon>
        <taxon>environmental samples</taxon>
    </lineage>
</organism>
<gene>
    <name evidence="1" type="ORF">AVDCRST_MAG13-1688</name>
</gene>
<protein>
    <submittedName>
        <fullName evidence="1">Uncharacterized protein</fullName>
    </submittedName>
</protein>
<dbReference type="AlphaFoldDB" id="A0A6J4S5H5"/>
<feature type="non-terminal residue" evidence="1">
    <location>
        <position position="1"/>
    </location>
</feature>
<proteinExistence type="predicted"/>
<accession>A0A6J4S5H5</accession>
<reference evidence="1" key="1">
    <citation type="submission" date="2020-02" db="EMBL/GenBank/DDBJ databases">
        <authorList>
            <person name="Meier V. D."/>
        </authorList>
    </citation>
    <scope>NUCLEOTIDE SEQUENCE</scope>
    <source>
        <strain evidence="1">AVDCRST_MAG13</strain>
    </source>
</reference>